<name>A0ACB8WJM8_9TELE</name>
<dbReference type="Proteomes" id="UP000831701">
    <property type="component" value="Chromosome 9"/>
</dbReference>
<dbReference type="EMBL" id="CM041539">
    <property type="protein sequence ID" value="KAI3367663.1"/>
    <property type="molecule type" value="Genomic_DNA"/>
</dbReference>
<keyword evidence="2" id="KW-1185">Reference proteome</keyword>
<reference evidence="1" key="1">
    <citation type="submission" date="2022-04" db="EMBL/GenBank/DDBJ databases">
        <title>Jade perch genome.</title>
        <authorList>
            <person name="Chao B."/>
        </authorList>
    </citation>
    <scope>NUCLEOTIDE SEQUENCE</scope>
    <source>
        <strain evidence="1">CB-2022</strain>
    </source>
</reference>
<gene>
    <name evidence="1" type="ORF">L3Q82_026504</name>
</gene>
<sequence length="169" mass="18974">MFVEKGNNSWSLIGVTQHTWAQVPQTPAADTLSLHAQAGQQMEETLVMSWTSPEVKSQTEEEEGFTIGSTDQHKEEDGGIPGFCSACKAVISWVKRKLGKDSSKEKIGRLLSMVCKQLKGRLIRSACGKLINKYKGKLIDLLVRKGNPRRICINLKLCKRNKPDYKYHI</sequence>
<proteinExistence type="predicted"/>
<evidence type="ECO:0000313" key="2">
    <source>
        <dbReference type="Proteomes" id="UP000831701"/>
    </source>
</evidence>
<accession>A0ACB8WJM8</accession>
<protein>
    <submittedName>
        <fullName evidence="1">Uncharacterized protein</fullName>
    </submittedName>
</protein>
<organism evidence="1 2">
    <name type="scientific">Scortum barcoo</name>
    <name type="common">barcoo grunter</name>
    <dbReference type="NCBI Taxonomy" id="214431"/>
    <lineage>
        <taxon>Eukaryota</taxon>
        <taxon>Metazoa</taxon>
        <taxon>Chordata</taxon>
        <taxon>Craniata</taxon>
        <taxon>Vertebrata</taxon>
        <taxon>Euteleostomi</taxon>
        <taxon>Actinopterygii</taxon>
        <taxon>Neopterygii</taxon>
        <taxon>Teleostei</taxon>
        <taxon>Neoteleostei</taxon>
        <taxon>Acanthomorphata</taxon>
        <taxon>Eupercaria</taxon>
        <taxon>Centrarchiformes</taxon>
        <taxon>Terapontoidei</taxon>
        <taxon>Terapontidae</taxon>
        <taxon>Scortum</taxon>
    </lineage>
</organism>
<comment type="caution">
    <text evidence="1">The sequence shown here is derived from an EMBL/GenBank/DDBJ whole genome shotgun (WGS) entry which is preliminary data.</text>
</comment>
<evidence type="ECO:0000313" key="1">
    <source>
        <dbReference type="EMBL" id="KAI3367663.1"/>
    </source>
</evidence>